<feature type="transmembrane region" description="Helical" evidence="1">
    <location>
        <begin position="99"/>
        <end position="118"/>
    </location>
</feature>
<dbReference type="EMBL" id="BMTZ01000012">
    <property type="protein sequence ID" value="GGT61505.1"/>
    <property type="molecule type" value="Genomic_DNA"/>
</dbReference>
<feature type="transmembrane region" description="Helical" evidence="1">
    <location>
        <begin position="66"/>
        <end position="87"/>
    </location>
</feature>
<keyword evidence="1" id="KW-1133">Transmembrane helix</keyword>
<proteinExistence type="predicted"/>
<feature type="transmembrane region" description="Helical" evidence="1">
    <location>
        <begin position="36"/>
        <end position="54"/>
    </location>
</feature>
<evidence type="ECO:0000313" key="2">
    <source>
        <dbReference type="EMBL" id="GGT61505.1"/>
    </source>
</evidence>
<comment type="caution">
    <text evidence="2">The sequence shown here is derived from an EMBL/GenBank/DDBJ whole genome shotgun (WGS) entry which is preliminary data.</text>
</comment>
<evidence type="ECO:0000313" key="3">
    <source>
        <dbReference type="Proteomes" id="UP000629911"/>
    </source>
</evidence>
<name>A0ABQ2U0W0_9ACTN</name>
<evidence type="ECO:0008006" key="4">
    <source>
        <dbReference type="Google" id="ProtNLM"/>
    </source>
</evidence>
<accession>A0ABQ2U0W0</accession>
<feature type="transmembrane region" description="Helical" evidence="1">
    <location>
        <begin position="197"/>
        <end position="215"/>
    </location>
</feature>
<protein>
    <recommendedName>
        <fullName evidence="4">DUF3592 domain-containing protein</fullName>
    </recommendedName>
</protein>
<sequence length="229" mass="24868">MDEEREGRVAENAAWAAVRATRAGEGARRRTDLVRWLFFHLVCAGGSFGIAWLGPVLALPAPVRGVGMALALLVLPLATVLVPVLLLRRVPRRQRKVAWQLLVPLVAGAAVGMLGHAAGEQAALAERGQWVDAVVVSMDDSGTNHCDLRMTDGRAISPSLSEGDGCENWVSKGDEMRVQYDPESIASPTKDRDMDSYGGMLVALFLAAVLMGTWGSMRQNEWDRQYDGR</sequence>
<reference evidence="3" key="1">
    <citation type="journal article" date="2019" name="Int. J. Syst. Evol. Microbiol.">
        <title>The Global Catalogue of Microorganisms (GCM) 10K type strain sequencing project: providing services to taxonomists for standard genome sequencing and annotation.</title>
        <authorList>
            <consortium name="The Broad Institute Genomics Platform"/>
            <consortium name="The Broad Institute Genome Sequencing Center for Infectious Disease"/>
            <person name="Wu L."/>
            <person name="Ma J."/>
        </authorList>
    </citation>
    <scope>NUCLEOTIDE SEQUENCE [LARGE SCALE GENOMIC DNA]</scope>
    <source>
        <strain evidence="3">JCM 4422</strain>
    </source>
</reference>
<evidence type="ECO:0000256" key="1">
    <source>
        <dbReference type="SAM" id="Phobius"/>
    </source>
</evidence>
<organism evidence="2 3">
    <name type="scientific">Streptomyces variabilis</name>
    <dbReference type="NCBI Taxonomy" id="67372"/>
    <lineage>
        <taxon>Bacteria</taxon>
        <taxon>Bacillati</taxon>
        <taxon>Actinomycetota</taxon>
        <taxon>Actinomycetes</taxon>
        <taxon>Kitasatosporales</taxon>
        <taxon>Streptomycetaceae</taxon>
        <taxon>Streptomyces</taxon>
        <taxon>Streptomyces griseoincarnatus group</taxon>
    </lineage>
</organism>
<keyword evidence="1" id="KW-0812">Transmembrane</keyword>
<dbReference type="Proteomes" id="UP000629911">
    <property type="component" value="Unassembled WGS sequence"/>
</dbReference>
<keyword evidence="1" id="KW-0472">Membrane</keyword>
<keyword evidence="3" id="KW-1185">Reference proteome</keyword>
<gene>
    <name evidence="2" type="ORF">GCM10010287_40020</name>
</gene>